<dbReference type="InterPro" id="IPR018702">
    <property type="entry name" value="DUF2207"/>
</dbReference>
<keyword evidence="2" id="KW-0812">Transmembrane</keyword>
<keyword evidence="7" id="KW-1185">Reference proteome</keyword>
<comment type="caution">
    <text evidence="6">The sequence shown here is derived from an EMBL/GenBank/DDBJ whole genome shotgun (WGS) entry which is preliminary data.</text>
</comment>
<gene>
    <name evidence="6" type="ORF">BKA24_002892</name>
</gene>
<feature type="transmembrane region" description="Helical" evidence="2">
    <location>
        <begin position="432"/>
        <end position="454"/>
    </location>
</feature>
<feature type="signal peptide" evidence="3">
    <location>
        <begin position="1"/>
        <end position="29"/>
    </location>
</feature>
<keyword evidence="3" id="KW-0732">Signal</keyword>
<feature type="region of interest" description="Disordered" evidence="1">
    <location>
        <begin position="571"/>
        <end position="594"/>
    </location>
</feature>
<protein>
    <recommendedName>
        <fullName evidence="8">DUF2207 domain-containing protein</fullName>
    </recommendedName>
</protein>
<evidence type="ECO:0000259" key="5">
    <source>
        <dbReference type="Pfam" id="PF20990"/>
    </source>
</evidence>
<dbReference type="Pfam" id="PF20990">
    <property type="entry name" value="DUF2207_C"/>
    <property type="match status" value="1"/>
</dbReference>
<feature type="transmembrane region" description="Helical" evidence="2">
    <location>
        <begin position="249"/>
        <end position="268"/>
    </location>
</feature>
<feature type="domain" description="DUF2207" evidence="4">
    <location>
        <begin position="49"/>
        <end position="229"/>
    </location>
</feature>
<dbReference type="Proteomes" id="UP000573729">
    <property type="component" value="Unassembled WGS sequence"/>
</dbReference>
<feature type="compositionally biased region" description="Gly residues" evidence="1">
    <location>
        <begin position="575"/>
        <end position="594"/>
    </location>
</feature>
<keyword evidence="2" id="KW-1133">Transmembrane helix</keyword>
<evidence type="ECO:0000313" key="6">
    <source>
        <dbReference type="EMBL" id="MBB4668183.1"/>
    </source>
</evidence>
<accession>A0A7W7FKJ0</accession>
<dbReference type="InterPro" id="IPR048389">
    <property type="entry name" value="YciQ-like_C"/>
</dbReference>
<feature type="transmembrane region" description="Helical" evidence="2">
    <location>
        <begin position="405"/>
        <end position="426"/>
    </location>
</feature>
<reference evidence="6 7" key="1">
    <citation type="submission" date="2020-08" db="EMBL/GenBank/DDBJ databases">
        <title>Sequencing the genomes of 1000 actinobacteria strains.</title>
        <authorList>
            <person name="Klenk H.-P."/>
        </authorList>
    </citation>
    <scope>NUCLEOTIDE SEQUENCE [LARGE SCALE GENOMIC DNA]</scope>
    <source>
        <strain evidence="6 7">DSM 24947</strain>
    </source>
</reference>
<sequence>MTTSRGLGRFAASVLLVVLGVIVSVPASAADVDDFRFASLDAEYTLTRDDDGVSRMRVVEDFVAVFPDADQNHGMRRVIPDEYRGRPLRPDVISVTDGNGREWDVETDDVDNGIEIVARDDAFLRGEQRFVFTYTLDGVVNDFPDTGLELYWDVNGVDWKQSFDRVTSRLVVGPELADAVGVSACYAGRQGATDACESVDLVETNDGVSVTATARDLGPGETLTMAVGFEEGTFVALDTSYTGSPWSGVQLAALLALLGVLGWALALLRGVLRDAPGRPTVVAEFTPPAGVDALESAVFLAKPGKAIPAEVLEQAVAGSIRIMAGEKPRWGQSKLVAELVDPTRADGDGRLLLEGLFPTGVIGETYEFGSQDTRLSKTAQRILSEASAALKARGLYRPVPLWRRLAPQMSGFILAGVVVVCSIVMLDAAVDPLWPVLALIVSILLAIAVLLLTLHTPLTEAGAEVRDHLAGLRRFIEWAEADRIRTLQSPEGAERRPVDVGDAREMLHLYETLLPYAVVFGQEAEWSRRLAVLYDSNGLAAPTWYAGATAFNAASFSAGIGSLSAAASSSSSTGGSAGGGAAGGGGGGGGGGGV</sequence>
<feature type="domain" description="Predicted membrane protein YciQ-like C-terminal" evidence="5">
    <location>
        <begin position="287"/>
        <end position="530"/>
    </location>
</feature>
<evidence type="ECO:0008006" key="8">
    <source>
        <dbReference type="Google" id="ProtNLM"/>
    </source>
</evidence>
<dbReference type="AlphaFoldDB" id="A0A7W7FKJ0"/>
<evidence type="ECO:0000256" key="1">
    <source>
        <dbReference type="SAM" id="MobiDB-lite"/>
    </source>
</evidence>
<evidence type="ECO:0000256" key="2">
    <source>
        <dbReference type="SAM" id="Phobius"/>
    </source>
</evidence>
<evidence type="ECO:0000259" key="4">
    <source>
        <dbReference type="Pfam" id="PF09972"/>
    </source>
</evidence>
<organism evidence="6 7">
    <name type="scientific">Microbacterium marinum</name>
    <dbReference type="NCBI Taxonomy" id="421115"/>
    <lineage>
        <taxon>Bacteria</taxon>
        <taxon>Bacillati</taxon>
        <taxon>Actinomycetota</taxon>
        <taxon>Actinomycetes</taxon>
        <taxon>Micrococcales</taxon>
        <taxon>Microbacteriaceae</taxon>
        <taxon>Microbacterium</taxon>
    </lineage>
</organism>
<proteinExistence type="predicted"/>
<name>A0A7W7FKJ0_9MICO</name>
<evidence type="ECO:0000313" key="7">
    <source>
        <dbReference type="Proteomes" id="UP000573729"/>
    </source>
</evidence>
<keyword evidence="2" id="KW-0472">Membrane</keyword>
<dbReference type="RefSeq" id="WP_184219789.1">
    <property type="nucleotide sequence ID" value="NZ_JACHMD010000001.1"/>
</dbReference>
<evidence type="ECO:0000256" key="3">
    <source>
        <dbReference type="SAM" id="SignalP"/>
    </source>
</evidence>
<feature type="chain" id="PRO_5030937468" description="DUF2207 domain-containing protein" evidence="3">
    <location>
        <begin position="30"/>
        <end position="594"/>
    </location>
</feature>
<dbReference type="Pfam" id="PF09972">
    <property type="entry name" value="DUF2207"/>
    <property type="match status" value="1"/>
</dbReference>
<dbReference type="EMBL" id="JACHMD010000001">
    <property type="protein sequence ID" value="MBB4668183.1"/>
    <property type="molecule type" value="Genomic_DNA"/>
</dbReference>